<evidence type="ECO:0000313" key="2">
    <source>
        <dbReference type="Proteomes" id="UP000027135"/>
    </source>
</evidence>
<sequence>MYFKNVAGPYTIQMSVLNPPLVGCLRLLIQHIHNYPPYLKAFSSIRNLRTRHAMVTRDPPDMDTFPLGKLIVNQLIKKLPAFYRTEILVTVFKSSQLVHIL</sequence>
<dbReference type="AlphaFoldDB" id="A0A067RI26"/>
<organism evidence="1 2">
    <name type="scientific">Zootermopsis nevadensis</name>
    <name type="common">Dampwood termite</name>
    <dbReference type="NCBI Taxonomy" id="136037"/>
    <lineage>
        <taxon>Eukaryota</taxon>
        <taxon>Metazoa</taxon>
        <taxon>Ecdysozoa</taxon>
        <taxon>Arthropoda</taxon>
        <taxon>Hexapoda</taxon>
        <taxon>Insecta</taxon>
        <taxon>Pterygota</taxon>
        <taxon>Neoptera</taxon>
        <taxon>Polyneoptera</taxon>
        <taxon>Dictyoptera</taxon>
        <taxon>Blattodea</taxon>
        <taxon>Blattoidea</taxon>
        <taxon>Termitoidae</taxon>
        <taxon>Termopsidae</taxon>
        <taxon>Zootermopsis</taxon>
    </lineage>
</organism>
<reference evidence="1 2" key="1">
    <citation type="journal article" date="2014" name="Nat. Commun.">
        <title>Molecular traces of alternative social organization in a termite genome.</title>
        <authorList>
            <person name="Terrapon N."/>
            <person name="Li C."/>
            <person name="Robertson H.M."/>
            <person name="Ji L."/>
            <person name="Meng X."/>
            <person name="Booth W."/>
            <person name="Chen Z."/>
            <person name="Childers C.P."/>
            <person name="Glastad K.M."/>
            <person name="Gokhale K."/>
            <person name="Gowin J."/>
            <person name="Gronenberg W."/>
            <person name="Hermansen R.A."/>
            <person name="Hu H."/>
            <person name="Hunt B.G."/>
            <person name="Huylmans A.K."/>
            <person name="Khalil S.M."/>
            <person name="Mitchell R.D."/>
            <person name="Munoz-Torres M.C."/>
            <person name="Mustard J.A."/>
            <person name="Pan H."/>
            <person name="Reese J.T."/>
            <person name="Scharf M.E."/>
            <person name="Sun F."/>
            <person name="Vogel H."/>
            <person name="Xiao J."/>
            <person name="Yang W."/>
            <person name="Yang Z."/>
            <person name="Yang Z."/>
            <person name="Zhou J."/>
            <person name="Zhu J."/>
            <person name="Brent C.S."/>
            <person name="Elsik C.G."/>
            <person name="Goodisman M.A."/>
            <person name="Liberles D.A."/>
            <person name="Roe R.M."/>
            <person name="Vargo E.L."/>
            <person name="Vilcinskas A."/>
            <person name="Wang J."/>
            <person name="Bornberg-Bauer E."/>
            <person name="Korb J."/>
            <person name="Zhang G."/>
            <person name="Liebig J."/>
        </authorList>
    </citation>
    <scope>NUCLEOTIDE SEQUENCE [LARGE SCALE GENOMIC DNA]</scope>
    <source>
        <tissue evidence="1">Whole organism</tissue>
    </source>
</reference>
<name>A0A067RI26_ZOONE</name>
<keyword evidence="2" id="KW-1185">Reference proteome</keyword>
<evidence type="ECO:0000313" key="1">
    <source>
        <dbReference type="EMBL" id="KDR20055.1"/>
    </source>
</evidence>
<dbReference type="Proteomes" id="UP000027135">
    <property type="component" value="Unassembled WGS sequence"/>
</dbReference>
<dbReference type="InParanoid" id="A0A067RI26"/>
<dbReference type="EMBL" id="KK852620">
    <property type="protein sequence ID" value="KDR20055.1"/>
    <property type="molecule type" value="Genomic_DNA"/>
</dbReference>
<gene>
    <name evidence="1" type="ORF">L798_05448</name>
</gene>
<proteinExistence type="predicted"/>
<accession>A0A067RI26</accession>
<protein>
    <submittedName>
        <fullName evidence="1">Uncharacterized protein</fullName>
    </submittedName>
</protein>